<gene>
    <name evidence="4" type="ORF">JT362_02765</name>
</gene>
<feature type="chain" id="PRO_5045446591" evidence="3">
    <location>
        <begin position="25"/>
        <end position="345"/>
    </location>
</feature>
<dbReference type="PANTHER" id="PTHR42928:SF5">
    <property type="entry name" value="BLR1237 PROTEIN"/>
    <property type="match status" value="1"/>
</dbReference>
<organism evidence="4 5">
    <name type="scientific">Actinophytocola gossypii</name>
    <dbReference type="NCBI Taxonomy" id="2812003"/>
    <lineage>
        <taxon>Bacteria</taxon>
        <taxon>Bacillati</taxon>
        <taxon>Actinomycetota</taxon>
        <taxon>Actinomycetes</taxon>
        <taxon>Pseudonocardiales</taxon>
        <taxon>Pseudonocardiaceae</taxon>
    </lineage>
</organism>
<protein>
    <submittedName>
        <fullName evidence="4">Tripartite tricarboxylate transporter substrate binding protein</fullName>
    </submittedName>
</protein>
<evidence type="ECO:0000313" key="4">
    <source>
        <dbReference type="EMBL" id="MCT2582044.1"/>
    </source>
</evidence>
<dbReference type="InterPro" id="IPR042100">
    <property type="entry name" value="Bug_dom1"/>
</dbReference>
<dbReference type="Pfam" id="PF03401">
    <property type="entry name" value="TctC"/>
    <property type="match status" value="1"/>
</dbReference>
<name>A0ABT2J2G1_9PSEU</name>
<dbReference type="EMBL" id="JAFFZE010000004">
    <property type="protein sequence ID" value="MCT2582044.1"/>
    <property type="molecule type" value="Genomic_DNA"/>
</dbReference>
<dbReference type="PANTHER" id="PTHR42928">
    <property type="entry name" value="TRICARBOXYLATE-BINDING PROTEIN"/>
    <property type="match status" value="1"/>
</dbReference>
<feature type="signal peptide" evidence="3">
    <location>
        <begin position="1"/>
        <end position="24"/>
    </location>
</feature>
<accession>A0ABT2J2G1</accession>
<dbReference type="Proteomes" id="UP001156441">
    <property type="component" value="Unassembled WGS sequence"/>
</dbReference>
<evidence type="ECO:0000256" key="2">
    <source>
        <dbReference type="SAM" id="MobiDB-lite"/>
    </source>
</evidence>
<dbReference type="CDD" id="cd07012">
    <property type="entry name" value="PBP2_Bug_TTT"/>
    <property type="match status" value="1"/>
</dbReference>
<keyword evidence="5" id="KW-1185">Reference proteome</keyword>
<dbReference type="RefSeq" id="WP_260189397.1">
    <property type="nucleotide sequence ID" value="NZ_JAFFZE010000004.1"/>
</dbReference>
<comment type="similarity">
    <text evidence="1">Belongs to the UPF0065 (bug) family.</text>
</comment>
<dbReference type="Gene3D" id="3.40.190.10">
    <property type="entry name" value="Periplasmic binding protein-like II"/>
    <property type="match status" value="1"/>
</dbReference>
<proteinExistence type="inferred from homology"/>
<evidence type="ECO:0000256" key="3">
    <source>
        <dbReference type="SAM" id="SignalP"/>
    </source>
</evidence>
<comment type="caution">
    <text evidence="4">The sequence shown here is derived from an EMBL/GenBank/DDBJ whole genome shotgun (WGS) entry which is preliminary data.</text>
</comment>
<reference evidence="4 5" key="1">
    <citation type="submission" date="2021-02" db="EMBL/GenBank/DDBJ databases">
        <title>Actinophytocola xerophila sp. nov., isolated from soil of cotton cropping field.</title>
        <authorList>
            <person name="Huang R."/>
            <person name="Chen X."/>
            <person name="Ge X."/>
            <person name="Liu W."/>
        </authorList>
    </citation>
    <scope>NUCLEOTIDE SEQUENCE [LARGE SCALE GENOMIC DNA]</scope>
    <source>
        <strain evidence="4 5">S1-96</strain>
    </source>
</reference>
<dbReference type="SUPFAM" id="SSF53850">
    <property type="entry name" value="Periplasmic binding protein-like II"/>
    <property type="match status" value="1"/>
</dbReference>
<evidence type="ECO:0000256" key="1">
    <source>
        <dbReference type="ARBA" id="ARBA00006987"/>
    </source>
</evidence>
<evidence type="ECO:0000313" key="5">
    <source>
        <dbReference type="Proteomes" id="UP001156441"/>
    </source>
</evidence>
<feature type="region of interest" description="Disordered" evidence="2">
    <location>
        <begin position="325"/>
        <end position="345"/>
    </location>
</feature>
<sequence>MTITRGTKVCVASLVALATTLALTSGLGGRPPAEDNGIGDFAGQRIRFVVPTAAGGGFDTTLRQLQPYLEERLDATIAVQNLDGAATAIGTSAGLNAEQNCMTMLFHGIPHLTFSYLTQNVDYSLEDLAPVAGVSIEPGVLRVADDAPWDTFQDLIADARKRPGQIRVSVSLRTSNNYVGMRAIEDAFDVRFNIIAYDGGGPSRNALLSGEVDATHAGVFNSLGLEDATKVLGVQMPENRWGDVTGDAPVLAGPDGEAVPENSSRYSTWVPTACRDDYPKRYEALVGAMREALADPGLAADLAELGEESKLDYLDPDALGAVARDSDEEIRSILEDDPDAFTTSP</sequence>
<keyword evidence="3" id="KW-0732">Signal</keyword>
<dbReference type="Gene3D" id="3.40.190.150">
    <property type="entry name" value="Bordetella uptake gene, domain 1"/>
    <property type="match status" value="1"/>
</dbReference>
<dbReference type="InterPro" id="IPR005064">
    <property type="entry name" value="BUG"/>
</dbReference>